<organism evidence="1 2">
    <name type="scientific">Acinetobacter bouvetii</name>
    <dbReference type="NCBI Taxonomy" id="202951"/>
    <lineage>
        <taxon>Bacteria</taxon>
        <taxon>Pseudomonadati</taxon>
        <taxon>Pseudomonadota</taxon>
        <taxon>Gammaproteobacteria</taxon>
        <taxon>Moraxellales</taxon>
        <taxon>Moraxellaceae</taxon>
        <taxon>Acinetobacter</taxon>
    </lineage>
</organism>
<dbReference type="Proteomes" id="UP000293483">
    <property type="component" value="Unassembled WGS sequence"/>
</dbReference>
<comment type="caution">
    <text evidence="1">The sequence shown here is derived from an EMBL/GenBank/DDBJ whole genome shotgun (WGS) entry which is preliminary data.</text>
</comment>
<gene>
    <name evidence="1" type="ORF">EXE25_12060</name>
</gene>
<evidence type="ECO:0000313" key="2">
    <source>
        <dbReference type="Proteomes" id="UP000293483"/>
    </source>
</evidence>
<accession>A0A4Q7ASI1</accession>
<dbReference type="PANTHER" id="PTHR30528:SF0">
    <property type="entry name" value="CYTOPLASMIC PROTEIN"/>
    <property type="match status" value="1"/>
</dbReference>
<dbReference type="AlphaFoldDB" id="A0A4Q7ASI1"/>
<dbReference type="PANTHER" id="PTHR30528">
    <property type="entry name" value="CYTOPLASMIC PROTEIN"/>
    <property type="match status" value="1"/>
</dbReference>
<dbReference type="Pfam" id="PF06224">
    <property type="entry name" value="AlkZ-like"/>
    <property type="match status" value="1"/>
</dbReference>
<protein>
    <submittedName>
        <fullName evidence="1">Winged helix-turn-helix domain-containing protein</fullName>
    </submittedName>
</protein>
<dbReference type="InterPro" id="IPR009351">
    <property type="entry name" value="AlkZ-like"/>
</dbReference>
<name>A0A4Q7ASI1_9GAMM</name>
<evidence type="ECO:0000313" key="1">
    <source>
        <dbReference type="EMBL" id="RZG65888.1"/>
    </source>
</evidence>
<dbReference type="RefSeq" id="WP_130146634.1">
    <property type="nucleotide sequence ID" value="NZ_SGSU01000013.1"/>
</dbReference>
<proteinExistence type="predicted"/>
<reference evidence="1 2" key="1">
    <citation type="submission" date="2019-02" db="EMBL/GenBank/DDBJ databases">
        <title>The Batch Genome Submission of Acinetobacter spp. strains.</title>
        <authorList>
            <person name="Qin J."/>
            <person name="Hu Y."/>
            <person name="Ye H."/>
            <person name="Wei L."/>
            <person name="Feng Y."/>
            <person name="Zong Z."/>
        </authorList>
    </citation>
    <scope>NUCLEOTIDE SEQUENCE [LARGE SCALE GENOMIC DNA]</scope>
    <source>
        <strain evidence="1 2">WCHABo060081</strain>
    </source>
</reference>
<dbReference type="EMBL" id="SGSU01000013">
    <property type="protein sequence ID" value="RZG65888.1"/>
    <property type="molecule type" value="Genomic_DNA"/>
</dbReference>
<sequence length="384" mass="45064">MDVQFRQLAINSSLLHPQPIAPRGMIDSLKVIEHLGYVQIDTISVVERAHHHILWNRVQNYDKEHLNRLLADQKIFEYWFHAASYIPMRDYRYALRQMNSVRRGESKYFNRGDSYLMQEILAQAKSEGQVCSRDFLNKNEKTVQGWWKSNIVRKSIEQLYMQGELMVCKRVGVEKFYALAENCLPSGLDLTEPNVEEYARYLFETVKRSHGVFTWKQLLHLKSGTELKIAMRSILNKQIDAKIIESVQLDSGEWLYVDLEKIDQFNVTEKSVKILSPFDNLVIHRDRLMALFNFDYRLECYVAPEKRQYGYFCLPILYGAELVGKIDCKAHRGEGILEILSFHLQAIINNKAHFIELLSTELERFAAFNHCVLDLQFQQKLNFN</sequence>